<dbReference type="GeneID" id="90071936"/>
<dbReference type="EC" id="2.7.-.-" evidence="4"/>
<comment type="caution">
    <text evidence="6">The sequence shown here is derived from an EMBL/GenBank/DDBJ whole genome shotgun (WGS) entry which is preliminary data.</text>
</comment>
<dbReference type="PANTHER" id="PTHR12400:SF21">
    <property type="entry name" value="KINASE"/>
    <property type="match status" value="1"/>
</dbReference>
<dbReference type="GO" id="GO:0005737">
    <property type="term" value="C:cytoplasm"/>
    <property type="evidence" value="ECO:0007669"/>
    <property type="project" value="TreeGrafter"/>
</dbReference>
<organism evidence="6 7">
    <name type="scientific">Saccharomycopsis crataegensis</name>
    <dbReference type="NCBI Taxonomy" id="43959"/>
    <lineage>
        <taxon>Eukaryota</taxon>
        <taxon>Fungi</taxon>
        <taxon>Dikarya</taxon>
        <taxon>Ascomycota</taxon>
        <taxon>Saccharomycotina</taxon>
        <taxon>Saccharomycetes</taxon>
        <taxon>Saccharomycopsidaceae</taxon>
        <taxon>Saccharomycopsis</taxon>
    </lineage>
</organism>
<accession>A0AAV5QGP3</accession>
<evidence type="ECO:0000256" key="1">
    <source>
        <dbReference type="ARBA" id="ARBA00007374"/>
    </source>
</evidence>
<feature type="region of interest" description="Disordered" evidence="5">
    <location>
        <begin position="655"/>
        <end position="693"/>
    </location>
</feature>
<dbReference type="GO" id="GO:0005634">
    <property type="term" value="C:nucleus"/>
    <property type="evidence" value="ECO:0007669"/>
    <property type="project" value="TreeGrafter"/>
</dbReference>
<dbReference type="AlphaFoldDB" id="A0AAV5QGP3"/>
<dbReference type="InterPro" id="IPR038286">
    <property type="entry name" value="IPK_sf"/>
</dbReference>
<protein>
    <recommendedName>
        <fullName evidence="4">Kinase</fullName>
        <ecNumber evidence="4">2.7.-.-</ecNumber>
    </recommendedName>
</protein>
<feature type="region of interest" description="Disordered" evidence="5">
    <location>
        <begin position="496"/>
        <end position="621"/>
    </location>
</feature>
<keyword evidence="2 4" id="KW-0808">Transferase</keyword>
<evidence type="ECO:0000313" key="6">
    <source>
        <dbReference type="EMBL" id="GMM33957.1"/>
    </source>
</evidence>
<proteinExistence type="inferred from homology"/>
<dbReference type="GO" id="GO:0000824">
    <property type="term" value="F:inositol-1,4,5,6-tetrakisphosphate 3-kinase activity"/>
    <property type="evidence" value="ECO:0007669"/>
    <property type="project" value="TreeGrafter"/>
</dbReference>
<keyword evidence="3 4" id="KW-0418">Kinase</keyword>
<reference evidence="6 7" key="1">
    <citation type="journal article" date="2023" name="Elife">
        <title>Identification of key yeast species and microbe-microbe interactions impacting larval growth of Drosophila in the wild.</title>
        <authorList>
            <person name="Mure A."/>
            <person name="Sugiura Y."/>
            <person name="Maeda R."/>
            <person name="Honda K."/>
            <person name="Sakurai N."/>
            <person name="Takahashi Y."/>
            <person name="Watada M."/>
            <person name="Katoh T."/>
            <person name="Gotoh A."/>
            <person name="Gotoh Y."/>
            <person name="Taniguchi I."/>
            <person name="Nakamura K."/>
            <person name="Hayashi T."/>
            <person name="Katayama T."/>
            <person name="Uemura T."/>
            <person name="Hattori Y."/>
        </authorList>
    </citation>
    <scope>NUCLEOTIDE SEQUENCE [LARGE SCALE GENOMIC DNA]</scope>
    <source>
        <strain evidence="6 7">SC-9</strain>
    </source>
</reference>
<feature type="compositionally biased region" description="Polar residues" evidence="5">
    <location>
        <begin position="1"/>
        <end position="11"/>
    </location>
</feature>
<keyword evidence="7" id="KW-1185">Reference proteome</keyword>
<evidence type="ECO:0000256" key="2">
    <source>
        <dbReference type="ARBA" id="ARBA00022679"/>
    </source>
</evidence>
<feature type="compositionally biased region" description="Acidic residues" evidence="5">
    <location>
        <begin position="162"/>
        <end position="187"/>
    </location>
</feature>
<name>A0AAV5QGP3_9ASCO</name>
<feature type="compositionally biased region" description="Low complexity" evidence="5">
    <location>
        <begin position="575"/>
        <end position="593"/>
    </location>
</feature>
<dbReference type="InterPro" id="IPR005522">
    <property type="entry name" value="IPK"/>
</dbReference>
<dbReference type="RefSeq" id="XP_064850957.1">
    <property type="nucleotide sequence ID" value="XM_064994885.1"/>
</dbReference>
<evidence type="ECO:0000313" key="7">
    <source>
        <dbReference type="Proteomes" id="UP001360560"/>
    </source>
</evidence>
<feature type="compositionally biased region" description="Basic and acidic residues" evidence="5">
    <location>
        <begin position="15"/>
        <end position="28"/>
    </location>
</feature>
<dbReference type="Gene3D" id="3.30.470.160">
    <property type="entry name" value="Inositol polyphosphate kinase"/>
    <property type="match status" value="1"/>
</dbReference>
<dbReference type="GO" id="GO:0046854">
    <property type="term" value="P:phosphatidylinositol phosphate biosynthetic process"/>
    <property type="evidence" value="ECO:0007669"/>
    <property type="project" value="TreeGrafter"/>
</dbReference>
<sequence>MFLSHSQNNQNFRKKTGDEHDSEPDSLKINEVLSKKRSIIGRKAARSLRLFRSGSNDSSAAIEAQYTETPEELCIHNSGNNDVGEYSGSGESEVFLTDSDENEDNSEYSGTRSKFLPFIKTEGRVENEKRINDNNETLEINRFHDTLNFDEFEKKIDQQKELEEEEREDEYEDLDSESADEFVDDDDPVSRALNDLYIRTKNTSTQFIKPVSSATYFPHEPGKSERLTAEKEYDIPKKNEDHISGTTKIEAKNHNILNSLPASPTKILHKISQHIRTPKLTIKSSAEVSDENCTSAVNREKEGEKDRAKELNETDKMENFPLKVELTPFVNKVGGHTAIFRFSHRAVCKALVNRENNWYENIEIRHPELLKFMPKYIGVLNVRYKSLVTDNDIDLSRITKKKPNKKADKAMINFLPPEVVLDDNTHIIPRSLWNTYSINLESEDREKAKMESRLSGKPSLPSNEAGRKCIGATTVNRKLQELVIKEVFAPIEEHARSVRNKQKQQQQHNRQHAKHKKFADFNKVQDTKSVVSTTDDDSHLYLQRPEPGAKANRRRHRFSTPSSDAKPLFEDDGNGSNLSSSLERQSLSLQGSEISEFQSEAKEFREDEKPSESEKCGELEKGHSSLLDLSSMNNEESTKNFPSREQIINAMKVMKDLKDDSRPKKSSFQLDGDSEEEEEGNKEKKEMAKDTTDAKIMHTRSNAVFDDERNVHDYSRDLQKEKETAVKADHSAESKPIKSNTVDISSRQMVSKIEKFILLEDLTIGMQKPCVLDLKMGTRQYGIEATEKKRQSQRKKCASTTSLSLGVRMCGMQVWDISTDGYIARDKYFGRSLKNGSQFAKCLTRFLYNGRDALCVVKNIPVLIDKLLELQEIFIKLEGYRMYGSSLLLMYDGIFREDDGLVPNLIVRIIDFAQCVTTEDRLPSTATFPPKLPTEYDHGYVRGLRSLIFYIKAIFYKITDGVPYESFAKFRDDMRSQESCIDNKAEFLHSVMLTWLNKHPEMYRKLKQRVSWVDEFYDETSNWTQDGALDGLLSYDENNEIISD</sequence>
<gene>
    <name evidence="6" type="ORF">DASC09_012820</name>
</gene>
<feature type="compositionally biased region" description="Basic and acidic residues" evidence="5">
    <location>
        <begin position="681"/>
        <end position="693"/>
    </location>
</feature>
<dbReference type="EMBL" id="BTFZ01000002">
    <property type="protein sequence ID" value="GMM33957.1"/>
    <property type="molecule type" value="Genomic_DNA"/>
</dbReference>
<dbReference type="SUPFAM" id="SSF56104">
    <property type="entry name" value="SAICAR synthase-like"/>
    <property type="match status" value="1"/>
</dbReference>
<dbReference type="Proteomes" id="UP001360560">
    <property type="component" value="Unassembled WGS sequence"/>
</dbReference>
<dbReference type="GO" id="GO:0008440">
    <property type="term" value="F:inositol-1,4,5-trisphosphate 3-kinase activity"/>
    <property type="evidence" value="ECO:0007669"/>
    <property type="project" value="TreeGrafter"/>
</dbReference>
<feature type="compositionally biased region" description="Basic and acidic residues" evidence="5">
    <location>
        <begin position="599"/>
        <end position="621"/>
    </location>
</feature>
<comment type="similarity">
    <text evidence="1 4">Belongs to the inositol phosphokinase (IPK) family.</text>
</comment>
<feature type="region of interest" description="Disordered" evidence="5">
    <location>
        <begin position="1"/>
        <end position="29"/>
    </location>
</feature>
<evidence type="ECO:0000256" key="5">
    <source>
        <dbReference type="SAM" id="MobiDB-lite"/>
    </source>
</evidence>
<dbReference type="Pfam" id="PF03770">
    <property type="entry name" value="IPK"/>
    <property type="match status" value="1"/>
</dbReference>
<dbReference type="PANTHER" id="PTHR12400">
    <property type="entry name" value="INOSITOL POLYPHOSPHATE KINASE"/>
    <property type="match status" value="1"/>
</dbReference>
<feature type="region of interest" description="Disordered" evidence="5">
    <location>
        <begin position="447"/>
        <end position="466"/>
    </location>
</feature>
<evidence type="ECO:0000256" key="3">
    <source>
        <dbReference type="ARBA" id="ARBA00022777"/>
    </source>
</evidence>
<evidence type="ECO:0000256" key="4">
    <source>
        <dbReference type="RuleBase" id="RU363090"/>
    </source>
</evidence>
<dbReference type="GO" id="GO:0032958">
    <property type="term" value="P:inositol phosphate biosynthetic process"/>
    <property type="evidence" value="ECO:0007669"/>
    <property type="project" value="InterPro"/>
</dbReference>
<feature type="region of interest" description="Disordered" evidence="5">
    <location>
        <begin position="159"/>
        <end position="187"/>
    </location>
</feature>